<keyword evidence="2" id="KW-0472">Membrane</keyword>
<accession>A0A5C3EC24</accession>
<dbReference type="OrthoDB" id="3187264at2759"/>
<keyword evidence="2" id="KW-1133">Transmembrane helix</keyword>
<keyword evidence="2" id="KW-0812">Transmembrane</keyword>
<gene>
    <name evidence="3" type="ORF">UTRI_04220_B</name>
</gene>
<organism evidence="3 4">
    <name type="scientific">Ustilago trichophora</name>
    <dbReference type="NCBI Taxonomy" id="86804"/>
    <lineage>
        <taxon>Eukaryota</taxon>
        <taxon>Fungi</taxon>
        <taxon>Dikarya</taxon>
        <taxon>Basidiomycota</taxon>
        <taxon>Ustilaginomycotina</taxon>
        <taxon>Ustilaginomycetes</taxon>
        <taxon>Ustilaginales</taxon>
        <taxon>Ustilaginaceae</taxon>
        <taxon>Ustilago</taxon>
    </lineage>
</organism>
<dbReference type="Proteomes" id="UP000324022">
    <property type="component" value="Unassembled WGS sequence"/>
</dbReference>
<feature type="transmembrane region" description="Helical" evidence="2">
    <location>
        <begin position="241"/>
        <end position="269"/>
    </location>
</feature>
<evidence type="ECO:0000256" key="2">
    <source>
        <dbReference type="SAM" id="Phobius"/>
    </source>
</evidence>
<keyword evidence="4" id="KW-1185">Reference proteome</keyword>
<dbReference type="EMBL" id="OOIN01000018">
    <property type="protein sequence ID" value="SPO27740.1"/>
    <property type="molecule type" value="Genomic_DNA"/>
</dbReference>
<reference evidence="3 4" key="1">
    <citation type="submission" date="2018-03" db="EMBL/GenBank/DDBJ databases">
        <authorList>
            <person name="Guldener U."/>
        </authorList>
    </citation>
    <scope>NUCLEOTIDE SEQUENCE [LARGE SCALE GENOMIC DNA]</scope>
    <source>
        <strain evidence="3 4">NBRC100155</strain>
    </source>
</reference>
<feature type="transmembrane region" description="Helical" evidence="2">
    <location>
        <begin position="75"/>
        <end position="95"/>
    </location>
</feature>
<evidence type="ECO:0000313" key="4">
    <source>
        <dbReference type="Proteomes" id="UP000324022"/>
    </source>
</evidence>
<feature type="region of interest" description="Disordered" evidence="1">
    <location>
        <begin position="1"/>
        <end position="21"/>
    </location>
</feature>
<dbReference type="AlphaFoldDB" id="A0A5C3EC24"/>
<protein>
    <submittedName>
        <fullName evidence="3">Uncharacterized protein</fullName>
    </submittedName>
</protein>
<evidence type="ECO:0000313" key="3">
    <source>
        <dbReference type="EMBL" id="SPO27740.1"/>
    </source>
</evidence>
<evidence type="ECO:0000256" key="1">
    <source>
        <dbReference type="SAM" id="MobiDB-lite"/>
    </source>
</evidence>
<name>A0A5C3EC24_9BASI</name>
<sequence length="280" mass="30044">MPTPHSPALSTTSSTASTTATVIDSHPNPKSLINLAKQLKYLSIGLVLSLYFQVYQHLTDALSIGVSSSSSAKLALLSIGLLAATLVIFTYVILLPARGYSINYVDWRADQHLATAIPLLTACIIFGWTTLLITLSPIGAPPPPAQSIRQRLAQAASFTGLENLQSRIASLPTSYFPSNTPSSGLSKLANVAFSSSSDRKSWDRIASHLSITIPNAERDLQSYFLQITARADEWATRNIKVIGWTGALLGSVGTYFAVFGAVGLIGFLAPDRRSNKCKTF</sequence>
<proteinExistence type="predicted"/>
<feature type="transmembrane region" description="Helical" evidence="2">
    <location>
        <begin position="116"/>
        <end position="135"/>
    </location>
</feature>